<name>A0ABT4WJR9_9FLAO</name>
<dbReference type="EMBL" id="JAMZNK010000110">
    <property type="protein sequence ID" value="MDA6072839.1"/>
    <property type="molecule type" value="Genomic_DNA"/>
</dbReference>
<feature type="non-terminal residue" evidence="2">
    <location>
        <position position="278"/>
    </location>
</feature>
<protein>
    <recommendedName>
        <fullName evidence="1">Ig-like domain-containing protein</fullName>
    </recommendedName>
</protein>
<proteinExistence type="predicted"/>
<evidence type="ECO:0000259" key="1">
    <source>
        <dbReference type="Pfam" id="PF19081"/>
    </source>
</evidence>
<dbReference type="Pfam" id="PF19081">
    <property type="entry name" value="Ig_7"/>
    <property type="match status" value="2"/>
</dbReference>
<reference evidence="2 3" key="1">
    <citation type="journal article" date="2023" name="Chemosphere">
        <title>Whole genome analysis of Flavobacterium aziz-sancarii sp. nov., isolated from Ardley Island (Antarctica), revealed a rich resistome and bioremediation potential.</title>
        <authorList>
            <person name="Otur C."/>
            <person name="Okay S."/>
            <person name="Kurt-Kizildogan A."/>
        </authorList>
    </citation>
    <scope>NUCLEOTIDE SEQUENCE [LARGE SCALE GENOMIC DNA]</scope>
    <source>
        <strain evidence="2 3">AC</strain>
    </source>
</reference>
<evidence type="ECO:0000313" key="2">
    <source>
        <dbReference type="EMBL" id="MDA6072839.1"/>
    </source>
</evidence>
<sequence>NGGTLIPSTTALTSGTYYAAIKDATSLCESALRLEVAVIVTDPGTPSLVTAGTQNFCQSTLPTFASIQLNESNIVWYTALNGGTLIPSTTALTSGTYYAAIKDATSLCESALRLEVAVIVTDPGTPSLVTAGTQNFCQSTLPTFASIQLNESNIVWYTALNGGTLIPSTTALTSGTYYAAIKDATSLCESALRLEVAVIVTDPGTPSLVTAGTQNFCQSTLPTFASIQLNESNIVWYTALTGGTLIPSTTALTSGTYYAAIKDATSLCESALRLEVAV</sequence>
<feature type="non-terminal residue" evidence="2">
    <location>
        <position position="1"/>
    </location>
</feature>
<keyword evidence="3" id="KW-1185">Reference proteome</keyword>
<organism evidence="2 3">
    <name type="scientific">Flavobacterium azizsancarii</name>
    <dbReference type="NCBI Taxonomy" id="2961580"/>
    <lineage>
        <taxon>Bacteria</taxon>
        <taxon>Pseudomonadati</taxon>
        <taxon>Bacteroidota</taxon>
        <taxon>Flavobacteriia</taxon>
        <taxon>Flavobacteriales</taxon>
        <taxon>Flavobacteriaceae</taxon>
        <taxon>Flavobacterium</taxon>
    </lineage>
</organism>
<dbReference type="InterPro" id="IPR044023">
    <property type="entry name" value="Ig_7"/>
</dbReference>
<dbReference type="Proteomes" id="UP001212170">
    <property type="component" value="Unassembled WGS sequence"/>
</dbReference>
<accession>A0ABT4WJR9</accession>
<gene>
    <name evidence="2" type="ORF">NJT12_24785</name>
</gene>
<feature type="domain" description="Ig-like" evidence="1">
    <location>
        <begin position="43"/>
        <end position="121"/>
    </location>
</feature>
<feature type="domain" description="Ig-like" evidence="1">
    <location>
        <begin position="123"/>
        <end position="201"/>
    </location>
</feature>
<evidence type="ECO:0000313" key="3">
    <source>
        <dbReference type="Proteomes" id="UP001212170"/>
    </source>
</evidence>
<comment type="caution">
    <text evidence="2">The sequence shown here is derived from an EMBL/GenBank/DDBJ whole genome shotgun (WGS) entry which is preliminary data.</text>
</comment>